<organism evidence="6 7">
    <name type="scientific">Amniculicola lignicola CBS 123094</name>
    <dbReference type="NCBI Taxonomy" id="1392246"/>
    <lineage>
        <taxon>Eukaryota</taxon>
        <taxon>Fungi</taxon>
        <taxon>Dikarya</taxon>
        <taxon>Ascomycota</taxon>
        <taxon>Pezizomycotina</taxon>
        <taxon>Dothideomycetes</taxon>
        <taxon>Pleosporomycetidae</taxon>
        <taxon>Pleosporales</taxon>
        <taxon>Amniculicolaceae</taxon>
        <taxon>Amniculicola</taxon>
    </lineage>
</organism>
<dbReference type="Pfam" id="PF24883">
    <property type="entry name" value="NPHP3_N"/>
    <property type="match status" value="1"/>
</dbReference>
<keyword evidence="7" id="KW-1185">Reference proteome</keyword>
<name>A0A6A5WQD2_9PLEO</name>
<feature type="compositionally biased region" description="Basic and acidic residues" evidence="4">
    <location>
        <begin position="343"/>
        <end position="359"/>
    </location>
</feature>
<dbReference type="AlphaFoldDB" id="A0A6A5WQD2"/>
<evidence type="ECO:0000256" key="4">
    <source>
        <dbReference type="SAM" id="MobiDB-lite"/>
    </source>
</evidence>
<dbReference type="InterPro" id="IPR002110">
    <property type="entry name" value="Ankyrin_rpt"/>
</dbReference>
<dbReference type="Gene3D" id="3.40.50.1820">
    <property type="entry name" value="alpha/beta hydrolase"/>
    <property type="match status" value="1"/>
</dbReference>
<feature type="repeat" description="ANK" evidence="3">
    <location>
        <begin position="910"/>
        <end position="942"/>
    </location>
</feature>
<dbReference type="EMBL" id="ML977569">
    <property type="protein sequence ID" value="KAF2004073.1"/>
    <property type="molecule type" value="Genomic_DNA"/>
</dbReference>
<dbReference type="InterPro" id="IPR027417">
    <property type="entry name" value="P-loop_NTPase"/>
</dbReference>
<keyword evidence="1" id="KW-0677">Repeat</keyword>
<dbReference type="InterPro" id="IPR056884">
    <property type="entry name" value="NPHP3-like_N"/>
</dbReference>
<dbReference type="PANTHER" id="PTHR24198">
    <property type="entry name" value="ANKYRIN REPEAT AND PROTEIN KINASE DOMAIN-CONTAINING PROTEIN"/>
    <property type="match status" value="1"/>
</dbReference>
<dbReference type="SUPFAM" id="SSF53474">
    <property type="entry name" value="alpha/beta-Hydrolases"/>
    <property type="match status" value="1"/>
</dbReference>
<dbReference type="PROSITE" id="PS50297">
    <property type="entry name" value="ANK_REP_REGION"/>
    <property type="match status" value="2"/>
</dbReference>
<dbReference type="Proteomes" id="UP000799779">
    <property type="component" value="Unassembled WGS sequence"/>
</dbReference>
<dbReference type="Pfam" id="PF12796">
    <property type="entry name" value="Ank_2"/>
    <property type="match status" value="3"/>
</dbReference>
<proteinExistence type="predicted"/>
<sequence length="1189" mass="132849">MATAAKKKRTILDRLDPQNINPGLFPVYPSPEEALKNPKKLTHEIIAIPGLGAPEEFTWSRGGVHWLRDSNMLPFELPTARISVFQYKSQWFGKGSVDPTVDTVANQLLYELERLRGDDCKTPIIFVCHCLGGIILEQALLTARAQQDIFPSVFPFVAGCIFLGTPFNGTKTQKKAMVLARLAEQVGFGIQSNLLKLIGEDSRELKKLLREFVPLYQQSQIRVFSFFEGEPSDVGGYAGLPFASKETIVDEDSATWPGVERLLLDCDHFKLNKYTGPKDSNYRSVSNQIKVTAQRAEVILKSRQKALLQLQVNDRTYRAILDALRRGFSDLEVATHGYFHGPKPKESKTKDSQAQESKAKQSAWIMEVKNYKTWSDHEAPQLLWVHGKAGTGQDSIATSVINNLKQAGDYGPLVASFFCDQGDENRRTLKGLLKILIYQIIDRRQDLAEHLLTDSKKGSKVGSQEFDENSFTDTAFLWERLQTMVRRASPTKVYVVINGLEQLSGESLKEFFELLKDIPAPGSAPDENSDAVHIKWLLFSRTGRSDIKTVLEPQAMAIDIDADENSNVDELVLPAPLAFLVKQHTHARADDNSIYVSVVIQELKNVYTSGKSQAEIRALLESFPYGLTDMFTHVRKRVLDSRSEGIEYTKEILRCLILAQRAPTMRELAIMAGLPEYHRNNLEELKAYIVRCGAFVSLRGWEWDEDAMTVEWIDPSAQEHLEEYAREELCLGLSKMQHGIIALRCLEHIYSVTDRIAAVVAIREAREANVEANAQIDGQVDTTQDDPQPGSDVPPDEAPADENEEVEAEEEEGNEEFDAVHYAVQYWIEHAKLAPPEDLLDEIPWLHPFWEHGTSKARDLWWAANDDSHPLPGQTNVSVFHIAVATGFGSLVEYCLNFGWGVDINQEDSLGFQPLYYACMHGNNEIMQTLLGAGVDPNYISDVGQVPAIYAAAYGGHNEIIQSLLDLGADIEAGHNDYGNALYAATQSDHIETMRLLLNRGAKVNALGGWHRTSLNVRLLLDSGADIDPDLEYPYGSALGAASRRGHTDVVTLLLSRGWRPNKEMDIYRTFLTAAATYGHLGVVEALVVNEADITVLDQALQASSQKGQTAVVKCILDRTPTLRHERAFMLAAFYGHDEVLKLLHSILLQITNTRGQWSCFLSLVQTQMLKDQSKSMTTVTLTSTDSLF</sequence>
<dbReference type="SMART" id="SM00248">
    <property type="entry name" value="ANK"/>
    <property type="match status" value="7"/>
</dbReference>
<feature type="repeat" description="ANK" evidence="3">
    <location>
        <begin position="977"/>
        <end position="1009"/>
    </location>
</feature>
<feature type="compositionally biased region" description="Acidic residues" evidence="4">
    <location>
        <begin position="794"/>
        <end position="814"/>
    </location>
</feature>
<evidence type="ECO:0000256" key="2">
    <source>
        <dbReference type="ARBA" id="ARBA00023043"/>
    </source>
</evidence>
<feature type="region of interest" description="Disordered" evidence="4">
    <location>
        <begin position="772"/>
        <end position="814"/>
    </location>
</feature>
<dbReference type="InterPro" id="IPR029058">
    <property type="entry name" value="AB_hydrolase_fold"/>
</dbReference>
<dbReference type="PANTHER" id="PTHR24198:SF165">
    <property type="entry name" value="ANKYRIN REPEAT-CONTAINING PROTEIN-RELATED"/>
    <property type="match status" value="1"/>
</dbReference>
<dbReference type="OrthoDB" id="427518at2759"/>
<gene>
    <name evidence="6" type="ORF">P154DRAFT_588739</name>
</gene>
<dbReference type="SUPFAM" id="SSF48403">
    <property type="entry name" value="Ankyrin repeat"/>
    <property type="match status" value="1"/>
</dbReference>
<dbReference type="Gene3D" id="3.40.50.300">
    <property type="entry name" value="P-loop containing nucleotide triphosphate hydrolases"/>
    <property type="match status" value="1"/>
</dbReference>
<evidence type="ECO:0000259" key="5">
    <source>
        <dbReference type="Pfam" id="PF24883"/>
    </source>
</evidence>
<feature type="region of interest" description="Disordered" evidence="4">
    <location>
        <begin position="339"/>
        <end position="361"/>
    </location>
</feature>
<dbReference type="PROSITE" id="PS50088">
    <property type="entry name" value="ANK_REPEAT"/>
    <property type="match status" value="3"/>
</dbReference>
<evidence type="ECO:0000256" key="3">
    <source>
        <dbReference type="PROSITE-ProRule" id="PRU00023"/>
    </source>
</evidence>
<accession>A0A6A5WQD2</accession>
<dbReference type="InterPro" id="IPR036770">
    <property type="entry name" value="Ankyrin_rpt-contain_sf"/>
</dbReference>
<evidence type="ECO:0000313" key="6">
    <source>
        <dbReference type="EMBL" id="KAF2004073.1"/>
    </source>
</evidence>
<protein>
    <recommendedName>
        <fullName evidence="5">Nephrocystin 3-like N-terminal domain-containing protein</fullName>
    </recommendedName>
</protein>
<evidence type="ECO:0000313" key="7">
    <source>
        <dbReference type="Proteomes" id="UP000799779"/>
    </source>
</evidence>
<keyword evidence="2 3" id="KW-0040">ANK repeat</keyword>
<feature type="repeat" description="ANK" evidence="3">
    <location>
        <begin position="943"/>
        <end position="976"/>
    </location>
</feature>
<feature type="domain" description="Nephrocystin 3-like N-terminal" evidence="5">
    <location>
        <begin position="363"/>
        <end position="541"/>
    </location>
</feature>
<evidence type="ECO:0000256" key="1">
    <source>
        <dbReference type="ARBA" id="ARBA00022737"/>
    </source>
</evidence>
<dbReference type="Gene3D" id="1.25.40.20">
    <property type="entry name" value="Ankyrin repeat-containing domain"/>
    <property type="match status" value="2"/>
</dbReference>
<reference evidence="6" key="1">
    <citation type="journal article" date="2020" name="Stud. Mycol.">
        <title>101 Dothideomycetes genomes: a test case for predicting lifestyles and emergence of pathogens.</title>
        <authorList>
            <person name="Haridas S."/>
            <person name="Albert R."/>
            <person name="Binder M."/>
            <person name="Bloem J."/>
            <person name="Labutti K."/>
            <person name="Salamov A."/>
            <person name="Andreopoulos B."/>
            <person name="Baker S."/>
            <person name="Barry K."/>
            <person name="Bills G."/>
            <person name="Bluhm B."/>
            <person name="Cannon C."/>
            <person name="Castanera R."/>
            <person name="Culley D."/>
            <person name="Daum C."/>
            <person name="Ezra D."/>
            <person name="Gonzalez J."/>
            <person name="Henrissat B."/>
            <person name="Kuo A."/>
            <person name="Liang C."/>
            <person name="Lipzen A."/>
            <person name="Lutzoni F."/>
            <person name="Magnuson J."/>
            <person name="Mondo S."/>
            <person name="Nolan M."/>
            <person name="Ohm R."/>
            <person name="Pangilinan J."/>
            <person name="Park H.-J."/>
            <person name="Ramirez L."/>
            <person name="Alfaro M."/>
            <person name="Sun H."/>
            <person name="Tritt A."/>
            <person name="Yoshinaga Y."/>
            <person name="Zwiers L.-H."/>
            <person name="Turgeon B."/>
            <person name="Goodwin S."/>
            <person name="Spatafora J."/>
            <person name="Crous P."/>
            <person name="Grigoriev I."/>
        </authorList>
    </citation>
    <scope>NUCLEOTIDE SEQUENCE</scope>
    <source>
        <strain evidence="6">CBS 123094</strain>
    </source>
</reference>